<dbReference type="AlphaFoldDB" id="A0A2P2NER4"/>
<name>A0A2P2NER4_RHIMU</name>
<proteinExistence type="predicted"/>
<dbReference type="EMBL" id="GGEC01060483">
    <property type="protein sequence ID" value="MBX40967.1"/>
    <property type="molecule type" value="Transcribed_RNA"/>
</dbReference>
<reference evidence="2" key="1">
    <citation type="submission" date="2018-02" db="EMBL/GenBank/DDBJ databases">
        <title>Rhizophora mucronata_Transcriptome.</title>
        <authorList>
            <person name="Meera S.P."/>
            <person name="Sreeshan A."/>
            <person name="Augustine A."/>
        </authorList>
    </citation>
    <scope>NUCLEOTIDE SEQUENCE</scope>
    <source>
        <tissue evidence="2">Leaf</tissue>
    </source>
</reference>
<accession>A0A2P2NER4</accession>
<organism evidence="2">
    <name type="scientific">Rhizophora mucronata</name>
    <name type="common">Asiatic mangrove</name>
    <dbReference type="NCBI Taxonomy" id="61149"/>
    <lineage>
        <taxon>Eukaryota</taxon>
        <taxon>Viridiplantae</taxon>
        <taxon>Streptophyta</taxon>
        <taxon>Embryophyta</taxon>
        <taxon>Tracheophyta</taxon>
        <taxon>Spermatophyta</taxon>
        <taxon>Magnoliopsida</taxon>
        <taxon>eudicotyledons</taxon>
        <taxon>Gunneridae</taxon>
        <taxon>Pentapetalae</taxon>
        <taxon>rosids</taxon>
        <taxon>fabids</taxon>
        <taxon>Malpighiales</taxon>
        <taxon>Rhizophoraceae</taxon>
        <taxon>Rhizophora</taxon>
    </lineage>
</organism>
<evidence type="ECO:0000313" key="2">
    <source>
        <dbReference type="EMBL" id="MBX40967.1"/>
    </source>
</evidence>
<evidence type="ECO:0000256" key="1">
    <source>
        <dbReference type="SAM" id="MobiDB-lite"/>
    </source>
</evidence>
<protein>
    <submittedName>
        <fullName evidence="2">Uncharacterized protein</fullName>
    </submittedName>
</protein>
<sequence length="32" mass="3870">MMNTRTFDEAPLPSNQHNELSNRRSFKNRTNY</sequence>
<feature type="region of interest" description="Disordered" evidence="1">
    <location>
        <begin position="1"/>
        <end position="32"/>
    </location>
</feature>